<dbReference type="PIRSF" id="PIRSF017250">
    <property type="entry name" value="tRNA_splic_SEN34"/>
    <property type="match status" value="1"/>
</dbReference>
<accession>A0A5N6UL73</accession>
<feature type="domain" description="TSEN34 N-terminal" evidence="9">
    <location>
        <begin position="9"/>
        <end position="78"/>
    </location>
</feature>
<dbReference type="FunFam" id="3.40.1350.10:FF:000008">
    <property type="entry name" value="tRNA-splicing endonuclease subunit Sen34"/>
    <property type="match status" value="1"/>
</dbReference>
<dbReference type="InterPro" id="IPR059049">
    <property type="entry name" value="TSEN34_N"/>
</dbReference>
<protein>
    <recommendedName>
        <fullName evidence="5">tRNA-splicing endonuclease subunit Sen34</fullName>
        <ecNumber evidence="5">4.6.1.16</ecNumber>
    </recommendedName>
</protein>
<dbReference type="GO" id="GO:0003676">
    <property type="term" value="F:nucleic acid binding"/>
    <property type="evidence" value="ECO:0007669"/>
    <property type="project" value="InterPro"/>
</dbReference>
<dbReference type="Pfam" id="PF01974">
    <property type="entry name" value="tRNA_int_endo"/>
    <property type="match status" value="1"/>
</dbReference>
<dbReference type="GO" id="GO:0000379">
    <property type="term" value="P:tRNA-type intron splice site recognition and cleavage"/>
    <property type="evidence" value="ECO:0007669"/>
    <property type="project" value="UniProtKB-UniRule"/>
</dbReference>
<dbReference type="Pfam" id="PF26577">
    <property type="entry name" value="TSEN34_N"/>
    <property type="match status" value="1"/>
</dbReference>
<feature type="compositionally biased region" description="Low complexity" evidence="7">
    <location>
        <begin position="164"/>
        <end position="182"/>
    </location>
</feature>
<organism evidence="10 11">
    <name type="scientific">Aspergillus tamarii</name>
    <dbReference type="NCBI Taxonomy" id="41984"/>
    <lineage>
        <taxon>Eukaryota</taxon>
        <taxon>Fungi</taxon>
        <taxon>Dikarya</taxon>
        <taxon>Ascomycota</taxon>
        <taxon>Pezizomycotina</taxon>
        <taxon>Eurotiomycetes</taxon>
        <taxon>Eurotiomycetidae</taxon>
        <taxon>Eurotiales</taxon>
        <taxon>Aspergillaceae</taxon>
        <taxon>Aspergillus</taxon>
        <taxon>Aspergillus subgen. Circumdati</taxon>
    </lineage>
</organism>
<dbReference type="OrthoDB" id="48041at2759"/>
<feature type="domain" description="tRNA intron endonuclease catalytic" evidence="8">
    <location>
        <begin position="218"/>
        <end position="293"/>
    </location>
</feature>
<dbReference type="PANTHER" id="PTHR13070:SF0">
    <property type="entry name" value="TRNA-SPLICING ENDONUCLEASE SUBUNIT SEN34"/>
    <property type="match status" value="1"/>
</dbReference>
<comment type="function">
    <text evidence="4">Constitutes one of the two catalytic subunit of the tRNA-splicing endonuclease complex, a complex responsible for identification and cleavage of the splice sites in pre-tRNA. It cleaves pre-tRNA at the 5'- and 3'-splice sites to release the intron. The products are an intron and two tRNA half-molecules bearing 2',3'-cyclic phosphate and 5'-OH termini. There are no conserved sequences at the splice sites, but the intron is invariably located at the same site in the gene, placing the splice sites an invariant distance from the constant structural features of the tRNA body. It probably carries the active site for 3'-splice site cleavage.</text>
</comment>
<name>A0A5N6UL73_ASPTM</name>
<evidence type="ECO:0000256" key="7">
    <source>
        <dbReference type="SAM" id="MobiDB-lite"/>
    </source>
</evidence>
<dbReference type="NCBIfam" id="TIGR00324">
    <property type="entry name" value="endA"/>
    <property type="match status" value="1"/>
</dbReference>
<dbReference type="PANTHER" id="PTHR13070">
    <property type="entry name" value="TRNA-SPLICING ENDONUCLEASE SUBUNIT SEN34-RELATED"/>
    <property type="match status" value="1"/>
</dbReference>
<evidence type="ECO:0000259" key="8">
    <source>
        <dbReference type="Pfam" id="PF01974"/>
    </source>
</evidence>
<dbReference type="InterPro" id="IPR006676">
    <property type="entry name" value="tRNA_splic"/>
</dbReference>
<feature type="region of interest" description="Disordered" evidence="7">
    <location>
        <begin position="128"/>
        <end position="203"/>
    </location>
</feature>
<dbReference type="InterPro" id="IPR006677">
    <property type="entry name" value="tRNA_intron_Endonuc_cat-like"/>
</dbReference>
<dbReference type="GO" id="GO:0000214">
    <property type="term" value="C:tRNA-intron endonuclease complex"/>
    <property type="evidence" value="ECO:0007669"/>
    <property type="project" value="UniProtKB-UniRule"/>
</dbReference>
<sequence>MATEPILPIPISYIAGNYYLFSIDAVTYLRREHHICGVLIGTLPQIPQQNVFLGLPLELMPEEARLLVEKGVACIVDEVKVQNQGMKALMEADRQKYLRELESQGLQAMRLQASRKEQQREKTLKKLEEKKAKAAKSKKSSEDPEPAPAVADGPKDDPLVDLFTDSQPSSHSQTTSRRTSTTVAPENAMGITPATARPPLPAEPSAEQLLPMPQVPSSYPLFAHLHAKGYFLSPGLRFGCQYLAYPGDPLRFHSHFLVVSAEWDEEFDLMDIIAGGRLGTGVKKGFMIGGAEKKENTADEESVRTFSIEWAGM</sequence>
<evidence type="ECO:0000313" key="10">
    <source>
        <dbReference type="EMBL" id="KAE8159389.1"/>
    </source>
</evidence>
<feature type="active site" evidence="6">
    <location>
        <position position="245"/>
    </location>
</feature>
<dbReference type="InterPro" id="IPR016690">
    <property type="entry name" value="TSEN34"/>
</dbReference>
<feature type="active site" evidence="6">
    <location>
        <position position="253"/>
    </location>
</feature>
<proteinExistence type="inferred from homology"/>
<evidence type="ECO:0000256" key="1">
    <source>
        <dbReference type="ARBA" id="ARBA00008078"/>
    </source>
</evidence>
<comment type="similarity">
    <text evidence="1 5">Belongs to the tRNA-intron endonuclease family.</text>
</comment>
<evidence type="ECO:0000256" key="3">
    <source>
        <dbReference type="ARBA" id="ARBA00023239"/>
    </source>
</evidence>
<evidence type="ECO:0000256" key="6">
    <source>
        <dbReference type="PIRSR" id="PIRSR017250-50"/>
    </source>
</evidence>
<keyword evidence="11" id="KW-1185">Reference proteome</keyword>
<dbReference type="Proteomes" id="UP000326950">
    <property type="component" value="Unassembled WGS sequence"/>
</dbReference>
<reference evidence="10 11" key="1">
    <citation type="submission" date="2019-04" db="EMBL/GenBank/DDBJ databases">
        <title>Friends and foes A comparative genomics study of 23 Aspergillus species from section Flavi.</title>
        <authorList>
            <consortium name="DOE Joint Genome Institute"/>
            <person name="Kjaerbolling I."/>
            <person name="Vesth T."/>
            <person name="Frisvad J.C."/>
            <person name="Nybo J.L."/>
            <person name="Theobald S."/>
            <person name="Kildgaard S."/>
            <person name="Isbrandt T."/>
            <person name="Kuo A."/>
            <person name="Sato A."/>
            <person name="Lyhne E.K."/>
            <person name="Kogle M.E."/>
            <person name="Wiebenga A."/>
            <person name="Kun R.S."/>
            <person name="Lubbers R.J."/>
            <person name="Makela M.R."/>
            <person name="Barry K."/>
            <person name="Chovatia M."/>
            <person name="Clum A."/>
            <person name="Daum C."/>
            <person name="Haridas S."/>
            <person name="He G."/>
            <person name="LaButti K."/>
            <person name="Lipzen A."/>
            <person name="Mondo S."/>
            <person name="Riley R."/>
            <person name="Salamov A."/>
            <person name="Simmons B.A."/>
            <person name="Magnuson J.K."/>
            <person name="Henrissat B."/>
            <person name="Mortensen U.H."/>
            <person name="Larsen T.O."/>
            <person name="Devries R.P."/>
            <person name="Grigoriev I.V."/>
            <person name="Machida M."/>
            <person name="Baker S.E."/>
            <person name="Andersen M.R."/>
        </authorList>
    </citation>
    <scope>NUCLEOTIDE SEQUENCE [LARGE SCALE GENOMIC DNA]</scope>
    <source>
        <strain evidence="10 11">CBS 117626</strain>
    </source>
</reference>
<keyword evidence="2 5" id="KW-0819">tRNA processing</keyword>
<evidence type="ECO:0000256" key="5">
    <source>
        <dbReference type="PIRNR" id="PIRNR017250"/>
    </source>
</evidence>
<dbReference type="InterPro" id="IPR036167">
    <property type="entry name" value="tRNA_intron_Endo_cat-like_sf"/>
</dbReference>
<evidence type="ECO:0000256" key="4">
    <source>
        <dbReference type="ARBA" id="ARBA00059865"/>
    </source>
</evidence>
<dbReference type="EMBL" id="ML738676">
    <property type="protein sequence ID" value="KAE8159389.1"/>
    <property type="molecule type" value="Genomic_DNA"/>
</dbReference>
<dbReference type="Gene3D" id="3.40.1350.10">
    <property type="match status" value="1"/>
</dbReference>
<keyword evidence="3 5" id="KW-0456">Lyase</keyword>
<evidence type="ECO:0000259" key="9">
    <source>
        <dbReference type="Pfam" id="PF26577"/>
    </source>
</evidence>
<dbReference type="AlphaFoldDB" id="A0A5N6UL73"/>
<gene>
    <name evidence="10" type="ORF">BDV40DRAFT_242640</name>
</gene>
<evidence type="ECO:0000313" key="11">
    <source>
        <dbReference type="Proteomes" id="UP000326950"/>
    </source>
</evidence>
<dbReference type="SUPFAM" id="SSF53032">
    <property type="entry name" value="tRNA-intron endonuclease catalytic domain-like"/>
    <property type="match status" value="1"/>
</dbReference>
<evidence type="ECO:0000256" key="2">
    <source>
        <dbReference type="ARBA" id="ARBA00022694"/>
    </source>
</evidence>
<feature type="active site" evidence="6">
    <location>
        <position position="284"/>
    </location>
</feature>
<dbReference type="CDD" id="cd22363">
    <property type="entry name" value="tRNA-intron_lyase_C"/>
    <property type="match status" value="1"/>
</dbReference>
<dbReference type="GO" id="GO:0000213">
    <property type="term" value="F:tRNA-intron lyase activity"/>
    <property type="evidence" value="ECO:0007669"/>
    <property type="project" value="UniProtKB-UniRule"/>
</dbReference>
<dbReference type="InterPro" id="IPR011856">
    <property type="entry name" value="tRNA_endonuc-like_dom_sf"/>
</dbReference>
<dbReference type="EC" id="4.6.1.16" evidence="5"/>